<dbReference type="GeneID" id="139353720"/>
<evidence type="ECO:0000313" key="6">
    <source>
        <dbReference type="RefSeq" id="XP_070854145.1"/>
    </source>
</evidence>
<keyword evidence="1" id="KW-0479">Metal-binding</keyword>
<gene>
    <name evidence="5" type="primary">LOC139353720</name>
    <name evidence="6" type="synonym">LOC139353721</name>
</gene>
<evidence type="ECO:0000313" key="4">
    <source>
        <dbReference type="Proteomes" id="UP001652628"/>
    </source>
</evidence>
<evidence type="ECO:0000313" key="5">
    <source>
        <dbReference type="RefSeq" id="XP_070854144.1"/>
    </source>
</evidence>
<proteinExistence type="predicted"/>
<dbReference type="PROSITE" id="PS50158">
    <property type="entry name" value="ZF_CCHC"/>
    <property type="match status" value="1"/>
</dbReference>
<evidence type="ECO:0000256" key="1">
    <source>
        <dbReference type="PROSITE-ProRule" id="PRU00047"/>
    </source>
</evidence>
<sequence length="176" mass="19709">MQLHIFQNLRFDQLLGGNEVEDPEESDEDRDDDEENQSDDEIENIASRGNVEEDALIQYVIDGIDELSINKSMLYGATNMTEFKYKLKDYQTISAKSHFGENSAKEKKAQAVHGGSKTGKKEIVCYNCGEKGHLSSGCNNKEKGRKCFKCNKFGHISKSAPKATNQSKSASQTRVF</sequence>
<feature type="region of interest" description="Disordered" evidence="2">
    <location>
        <begin position="14"/>
        <end position="48"/>
    </location>
</feature>
<dbReference type="InterPro" id="IPR001878">
    <property type="entry name" value="Znf_CCHC"/>
</dbReference>
<feature type="compositionally biased region" description="Acidic residues" evidence="2">
    <location>
        <begin position="19"/>
        <end position="43"/>
    </location>
</feature>
<name>A0ABM4TVZ2_DROSZ</name>
<keyword evidence="4" id="KW-1185">Reference proteome</keyword>
<dbReference type="RefSeq" id="XP_070854144.1">
    <property type="nucleotide sequence ID" value="XM_070998043.1"/>
</dbReference>
<dbReference type="Proteomes" id="UP001652628">
    <property type="component" value="Chromosome Y"/>
</dbReference>
<keyword evidence="1" id="KW-0862">Zinc</keyword>
<dbReference type="RefSeq" id="XP_070854145.1">
    <property type="nucleotide sequence ID" value="XM_070998044.1"/>
</dbReference>
<evidence type="ECO:0000256" key="2">
    <source>
        <dbReference type="SAM" id="MobiDB-lite"/>
    </source>
</evidence>
<feature type="domain" description="CCHC-type" evidence="3">
    <location>
        <begin position="125"/>
        <end position="138"/>
    </location>
</feature>
<keyword evidence="1" id="KW-0863">Zinc-finger</keyword>
<protein>
    <submittedName>
        <fullName evidence="5 6">Zinc finger CCHC domain-containing protein 7-like</fullName>
    </submittedName>
</protein>
<organism evidence="4 5">
    <name type="scientific">Drosophila suzukii</name>
    <name type="common">Spotted-wing drosophila fruit fly</name>
    <dbReference type="NCBI Taxonomy" id="28584"/>
    <lineage>
        <taxon>Eukaryota</taxon>
        <taxon>Metazoa</taxon>
        <taxon>Ecdysozoa</taxon>
        <taxon>Arthropoda</taxon>
        <taxon>Hexapoda</taxon>
        <taxon>Insecta</taxon>
        <taxon>Pterygota</taxon>
        <taxon>Neoptera</taxon>
        <taxon>Endopterygota</taxon>
        <taxon>Diptera</taxon>
        <taxon>Brachycera</taxon>
        <taxon>Muscomorpha</taxon>
        <taxon>Ephydroidea</taxon>
        <taxon>Drosophilidae</taxon>
        <taxon>Drosophila</taxon>
        <taxon>Sophophora</taxon>
    </lineage>
</organism>
<reference evidence="5 6" key="1">
    <citation type="submission" date="2025-05" db="UniProtKB">
        <authorList>
            <consortium name="RefSeq"/>
        </authorList>
    </citation>
    <scope>IDENTIFICATION</scope>
</reference>
<dbReference type="Gene3D" id="4.10.60.10">
    <property type="entry name" value="Zinc finger, CCHC-type"/>
    <property type="match status" value="1"/>
</dbReference>
<dbReference type="InterPro" id="IPR036875">
    <property type="entry name" value="Znf_CCHC_sf"/>
</dbReference>
<dbReference type="SUPFAM" id="SSF57756">
    <property type="entry name" value="Retrovirus zinc finger-like domains"/>
    <property type="match status" value="1"/>
</dbReference>
<accession>A0ABM4TVZ2</accession>
<dbReference type="SMART" id="SM00343">
    <property type="entry name" value="ZnF_C2HC"/>
    <property type="match status" value="2"/>
</dbReference>
<dbReference type="Pfam" id="PF00098">
    <property type="entry name" value="zf-CCHC"/>
    <property type="match status" value="2"/>
</dbReference>
<evidence type="ECO:0000259" key="3">
    <source>
        <dbReference type="PROSITE" id="PS50158"/>
    </source>
</evidence>